<keyword evidence="9" id="KW-1185">Reference proteome</keyword>
<dbReference type="EMBL" id="CP000697">
    <property type="protein sequence ID" value="ABQ30905.1"/>
    <property type="molecule type" value="Genomic_DNA"/>
</dbReference>
<name>A5FZ73_ACICJ</name>
<evidence type="ECO:0000256" key="4">
    <source>
        <dbReference type="ARBA" id="ARBA00022989"/>
    </source>
</evidence>
<gene>
    <name evidence="8" type="ordered locus">Acry_1701</name>
</gene>
<dbReference type="KEGG" id="acr:Acry_1701"/>
<feature type="domain" description="EamA" evidence="7">
    <location>
        <begin position="24"/>
        <end position="157"/>
    </location>
</feature>
<dbReference type="Pfam" id="PF00892">
    <property type="entry name" value="EamA"/>
    <property type="match status" value="2"/>
</dbReference>
<feature type="transmembrane region" description="Helical" evidence="6">
    <location>
        <begin position="201"/>
        <end position="227"/>
    </location>
</feature>
<feature type="transmembrane region" description="Helical" evidence="6">
    <location>
        <begin position="170"/>
        <end position="189"/>
    </location>
</feature>
<evidence type="ECO:0000313" key="9">
    <source>
        <dbReference type="Proteomes" id="UP000000245"/>
    </source>
</evidence>
<keyword evidence="4 6" id="KW-1133">Transmembrane helix</keyword>
<dbReference type="PANTHER" id="PTHR32322:SF2">
    <property type="entry name" value="EAMA DOMAIN-CONTAINING PROTEIN"/>
    <property type="match status" value="1"/>
</dbReference>
<feature type="transmembrane region" description="Helical" evidence="6">
    <location>
        <begin position="289"/>
        <end position="306"/>
    </location>
</feature>
<keyword evidence="3 6" id="KW-0812">Transmembrane</keyword>
<dbReference type="InterPro" id="IPR000620">
    <property type="entry name" value="EamA_dom"/>
</dbReference>
<feature type="transmembrane region" description="Helical" evidence="6">
    <location>
        <begin position="20"/>
        <end position="39"/>
    </location>
</feature>
<dbReference type="STRING" id="349163.Acry_1701"/>
<evidence type="ECO:0000256" key="2">
    <source>
        <dbReference type="ARBA" id="ARBA00007362"/>
    </source>
</evidence>
<dbReference type="Proteomes" id="UP000000245">
    <property type="component" value="Chromosome"/>
</dbReference>
<evidence type="ECO:0000259" key="7">
    <source>
        <dbReference type="Pfam" id="PF00892"/>
    </source>
</evidence>
<dbReference type="InterPro" id="IPR050638">
    <property type="entry name" value="AA-Vitamin_Transporters"/>
</dbReference>
<evidence type="ECO:0000313" key="8">
    <source>
        <dbReference type="EMBL" id="ABQ30905.1"/>
    </source>
</evidence>
<comment type="subcellular location">
    <subcellularLocation>
        <location evidence="1">Membrane</location>
        <topology evidence="1">Multi-pass membrane protein</topology>
    </subcellularLocation>
</comment>
<feature type="transmembrane region" description="Helical" evidence="6">
    <location>
        <begin position="81"/>
        <end position="102"/>
    </location>
</feature>
<evidence type="ECO:0000256" key="3">
    <source>
        <dbReference type="ARBA" id="ARBA00022692"/>
    </source>
</evidence>
<sequence>MTVGGDEGARLRDDEGARDGRFATGVAAVLFASLVWGTTGTAATFAPAVGPLAIGAAAMGIGGLLQALLAAPRILRDLPALARHGGLLAAGGVAVALYPLAFYSSMRLSGVAVGTVVTLGSAPIFSALIERVLAGTRLSGRWVAGALPGIAGMALLAFSEPGAEAGDGSVLGIGLGLVGGLTYALYAWTARGMMLRGIRPAVAMGATFGIGGALLMPVLAATGGAFLDSWGNAAVGIYMAGVPMFLGYLCFGVGLARIPVSVATTITLVEPVVAAVLAVLVVGERLKPAGWAGAALVIAGLVVTAAPGRRGGGAVADPPGADAVPYPIDR</sequence>
<dbReference type="AlphaFoldDB" id="A5FZ73"/>
<dbReference type="GO" id="GO:0016020">
    <property type="term" value="C:membrane"/>
    <property type="evidence" value="ECO:0007669"/>
    <property type="project" value="UniProtKB-SubCell"/>
</dbReference>
<dbReference type="RefSeq" id="WP_011942429.1">
    <property type="nucleotide sequence ID" value="NC_009484.1"/>
</dbReference>
<feature type="transmembrane region" description="Helical" evidence="6">
    <location>
        <begin position="108"/>
        <end position="129"/>
    </location>
</feature>
<dbReference type="HOGENOM" id="CLU_033863_9_2_5"/>
<protein>
    <recommendedName>
        <fullName evidence="7">EamA domain-containing protein</fullName>
    </recommendedName>
</protein>
<feature type="transmembrane region" description="Helical" evidence="6">
    <location>
        <begin position="233"/>
        <end position="255"/>
    </location>
</feature>
<accession>A5FZ73</accession>
<dbReference type="eggNOG" id="COG0697">
    <property type="taxonomic scope" value="Bacteria"/>
</dbReference>
<dbReference type="PANTHER" id="PTHR32322">
    <property type="entry name" value="INNER MEMBRANE TRANSPORTER"/>
    <property type="match status" value="1"/>
</dbReference>
<evidence type="ECO:0000256" key="5">
    <source>
        <dbReference type="ARBA" id="ARBA00023136"/>
    </source>
</evidence>
<organism evidence="8 9">
    <name type="scientific">Acidiphilium cryptum (strain JF-5)</name>
    <dbReference type="NCBI Taxonomy" id="349163"/>
    <lineage>
        <taxon>Bacteria</taxon>
        <taxon>Pseudomonadati</taxon>
        <taxon>Pseudomonadota</taxon>
        <taxon>Alphaproteobacteria</taxon>
        <taxon>Acetobacterales</taxon>
        <taxon>Acidocellaceae</taxon>
        <taxon>Acidiphilium</taxon>
    </lineage>
</organism>
<feature type="transmembrane region" description="Helical" evidence="6">
    <location>
        <begin position="262"/>
        <end position="283"/>
    </location>
</feature>
<feature type="domain" description="EamA" evidence="7">
    <location>
        <begin position="171"/>
        <end position="304"/>
    </location>
</feature>
<dbReference type="SUPFAM" id="SSF103481">
    <property type="entry name" value="Multidrug resistance efflux transporter EmrE"/>
    <property type="match status" value="2"/>
</dbReference>
<evidence type="ECO:0000256" key="1">
    <source>
        <dbReference type="ARBA" id="ARBA00004141"/>
    </source>
</evidence>
<evidence type="ECO:0000256" key="6">
    <source>
        <dbReference type="SAM" id="Phobius"/>
    </source>
</evidence>
<comment type="similarity">
    <text evidence="2">Belongs to the EamA transporter family.</text>
</comment>
<dbReference type="Gene3D" id="1.10.3730.20">
    <property type="match status" value="1"/>
</dbReference>
<dbReference type="InterPro" id="IPR037185">
    <property type="entry name" value="EmrE-like"/>
</dbReference>
<proteinExistence type="inferred from homology"/>
<keyword evidence="5 6" id="KW-0472">Membrane</keyword>
<reference evidence="8 9" key="1">
    <citation type="submission" date="2007-05" db="EMBL/GenBank/DDBJ databases">
        <title>Complete sequence of chromosome of Acidiphilium cryptum JF-5.</title>
        <authorList>
            <consortium name="US DOE Joint Genome Institute"/>
            <person name="Copeland A."/>
            <person name="Lucas S."/>
            <person name="Lapidus A."/>
            <person name="Barry K."/>
            <person name="Detter J.C."/>
            <person name="Glavina del Rio T."/>
            <person name="Hammon N."/>
            <person name="Israni S."/>
            <person name="Dalin E."/>
            <person name="Tice H."/>
            <person name="Pitluck S."/>
            <person name="Sims D."/>
            <person name="Brettin T."/>
            <person name="Bruce D."/>
            <person name="Han C."/>
            <person name="Schmutz J."/>
            <person name="Larimer F."/>
            <person name="Land M."/>
            <person name="Hauser L."/>
            <person name="Kyrpides N."/>
            <person name="Kim E."/>
            <person name="Magnuson T."/>
            <person name="Richardson P."/>
        </authorList>
    </citation>
    <scope>NUCLEOTIDE SEQUENCE [LARGE SCALE GENOMIC DNA]</scope>
    <source>
        <strain evidence="8 9">JF-5</strain>
    </source>
</reference>
<feature type="transmembrane region" description="Helical" evidence="6">
    <location>
        <begin position="45"/>
        <end position="69"/>
    </location>
</feature>
<feature type="transmembrane region" description="Helical" evidence="6">
    <location>
        <begin position="141"/>
        <end position="158"/>
    </location>
</feature>